<dbReference type="EMBL" id="MWQY01000025">
    <property type="protein sequence ID" value="ORC31218.1"/>
    <property type="molecule type" value="Genomic_DNA"/>
</dbReference>
<dbReference type="RefSeq" id="WP_083052716.1">
    <property type="nucleotide sequence ID" value="NZ_MWQY01000025.1"/>
</dbReference>
<protein>
    <recommendedName>
        <fullName evidence="1">DUF2087 domain-containing protein</fullName>
    </recommendedName>
</protein>
<dbReference type="Pfam" id="PF09860">
    <property type="entry name" value="DUF2087"/>
    <property type="match status" value="1"/>
</dbReference>
<evidence type="ECO:0000313" key="2">
    <source>
        <dbReference type="EMBL" id="ORC31218.1"/>
    </source>
</evidence>
<evidence type="ECO:0000259" key="1">
    <source>
        <dbReference type="Pfam" id="PF09860"/>
    </source>
</evidence>
<accession>A0A1Y1RTV7</accession>
<keyword evidence="3" id="KW-1185">Reference proteome</keyword>
<dbReference type="OrthoDB" id="9789954at2"/>
<comment type="caution">
    <text evidence="2">The sequence shown here is derived from an EMBL/GenBank/DDBJ whole genome shotgun (WGS) entry which is preliminary data.</text>
</comment>
<proteinExistence type="predicted"/>
<dbReference type="STRING" id="1963862.B4O97_17035"/>
<sequence>MDDIKPPDNPSLTELKRGYRKTGERLLCLQCSHILERGMVYSEGERLLTARKAMEDHIVSAHGGPFMALASGRWGSGGLSEVQMKVMMGMYRGEKDAEIAKLLGNKAKSTVRNHRYQLRERYREAKVLMAMTELLQEPPGEEQLVEYPLHIRADDMRLVVTEKEKSDILRKYMPDARLIRFPRKEKEKLVILQRLAQGLNAERKYSEGEINRHIAGFFDDYVTLRRYLVEYGFLDRSPGGKSYWLKES</sequence>
<gene>
    <name evidence="2" type="ORF">B4O97_17035</name>
</gene>
<dbReference type="InterPro" id="IPR018656">
    <property type="entry name" value="DUF2087"/>
</dbReference>
<organism evidence="2 3">
    <name type="scientific">Marispirochaeta aestuarii</name>
    <dbReference type="NCBI Taxonomy" id="1963862"/>
    <lineage>
        <taxon>Bacteria</taxon>
        <taxon>Pseudomonadati</taxon>
        <taxon>Spirochaetota</taxon>
        <taxon>Spirochaetia</taxon>
        <taxon>Spirochaetales</taxon>
        <taxon>Spirochaetaceae</taxon>
        <taxon>Marispirochaeta</taxon>
    </lineage>
</organism>
<evidence type="ECO:0000313" key="3">
    <source>
        <dbReference type="Proteomes" id="UP000192343"/>
    </source>
</evidence>
<dbReference type="Proteomes" id="UP000192343">
    <property type="component" value="Unassembled WGS sequence"/>
</dbReference>
<name>A0A1Y1RTV7_9SPIO</name>
<reference evidence="2 3" key="1">
    <citation type="submission" date="2017-03" db="EMBL/GenBank/DDBJ databases">
        <title>Draft Genome sequence of Marispirochaeta sp. strain JC444.</title>
        <authorList>
            <person name="Shivani Y."/>
            <person name="Subhash Y."/>
            <person name="Sasikala C."/>
            <person name="Ramana C."/>
        </authorList>
    </citation>
    <scope>NUCLEOTIDE SEQUENCE [LARGE SCALE GENOMIC DNA]</scope>
    <source>
        <strain evidence="2 3">JC444</strain>
    </source>
</reference>
<feature type="domain" description="DUF2087" evidence="1">
    <location>
        <begin position="177"/>
        <end position="245"/>
    </location>
</feature>
<dbReference type="AlphaFoldDB" id="A0A1Y1RTV7"/>